<name>A0A1T1D6F6_9SYNE</name>
<evidence type="ECO:0000256" key="1">
    <source>
        <dbReference type="SAM" id="MobiDB-lite"/>
    </source>
</evidence>
<gene>
    <name evidence="2" type="ORF">BV53_00760</name>
</gene>
<comment type="caution">
    <text evidence="2">The sequence shown here is derived from an EMBL/GenBank/DDBJ whole genome shotgun (WGS) entry which is preliminary data.</text>
</comment>
<dbReference type="RefSeq" id="WP_219335631.1">
    <property type="nucleotide sequence ID" value="NZ_MWLE01000015.1"/>
</dbReference>
<feature type="region of interest" description="Disordered" evidence="1">
    <location>
        <begin position="1"/>
        <end position="31"/>
    </location>
</feature>
<evidence type="ECO:0000313" key="2">
    <source>
        <dbReference type="EMBL" id="OOV36422.1"/>
    </source>
</evidence>
<proteinExistence type="predicted"/>
<reference evidence="2 3" key="1">
    <citation type="submission" date="2017-02" db="EMBL/GenBank/DDBJ databases">
        <title>Draft Genome Sequences of 'Candidatus Synechococcus spongiarum', Cyanobacterial Symbionts of the Mediterranean Sponge Aplysina aerophoba from two locations.</title>
        <authorList>
            <person name="Slaby B.M."/>
            <person name="Hentschel U."/>
        </authorList>
    </citation>
    <scope>NUCLEOTIDE SEQUENCE [LARGE SCALE GENOMIC DNA]</scope>
    <source>
        <strain evidence="2">LMB bulk15N</strain>
    </source>
</reference>
<feature type="non-terminal residue" evidence="2">
    <location>
        <position position="83"/>
    </location>
</feature>
<dbReference type="EMBL" id="MWLE01000015">
    <property type="protein sequence ID" value="OOV36422.1"/>
    <property type="molecule type" value="Genomic_DNA"/>
</dbReference>
<accession>A0A1T1D6F6</accession>
<protein>
    <submittedName>
        <fullName evidence="2">Uncharacterized protein</fullName>
    </submittedName>
</protein>
<sequence length="83" mass="9389">MLEYEGVTGHQHRIHASLRRQPANSPDGLDVPVAQCPTSITRNVGQPLARLLVRRMHESENQRRTCFYGTASHWSVEGPLSPW</sequence>
<organism evidence="2 3">
    <name type="scientific">Candidatus Synechococcus spongiarum LMB bulk15N</name>
    <dbReference type="NCBI Taxonomy" id="1943583"/>
    <lineage>
        <taxon>Bacteria</taxon>
        <taxon>Bacillati</taxon>
        <taxon>Cyanobacteriota</taxon>
        <taxon>Cyanophyceae</taxon>
        <taxon>Synechococcales</taxon>
        <taxon>Synechococcaceae</taxon>
        <taxon>Synechococcus</taxon>
    </lineage>
</organism>
<dbReference type="AlphaFoldDB" id="A0A1T1D6F6"/>
<evidence type="ECO:0000313" key="3">
    <source>
        <dbReference type="Proteomes" id="UP000242590"/>
    </source>
</evidence>
<dbReference type="Proteomes" id="UP000242590">
    <property type="component" value="Unassembled WGS sequence"/>
</dbReference>